<dbReference type="HOGENOM" id="CLU_633824_0_0_1"/>
<dbReference type="InParanoid" id="D0MW29"/>
<organism evidence="2 3">
    <name type="scientific">Phytophthora infestans (strain T30-4)</name>
    <name type="common">Potato late blight agent</name>
    <dbReference type="NCBI Taxonomy" id="403677"/>
    <lineage>
        <taxon>Eukaryota</taxon>
        <taxon>Sar</taxon>
        <taxon>Stramenopiles</taxon>
        <taxon>Oomycota</taxon>
        <taxon>Peronosporomycetes</taxon>
        <taxon>Peronosporales</taxon>
        <taxon>Peronosporaceae</taxon>
        <taxon>Phytophthora</taxon>
    </lineage>
</organism>
<evidence type="ECO:0000313" key="2">
    <source>
        <dbReference type="EMBL" id="EEY63842.1"/>
    </source>
</evidence>
<proteinExistence type="predicted"/>
<feature type="region of interest" description="Disordered" evidence="1">
    <location>
        <begin position="164"/>
        <end position="186"/>
    </location>
</feature>
<name>D0MW29_PHYIT</name>
<evidence type="ECO:0000313" key="3">
    <source>
        <dbReference type="Proteomes" id="UP000006643"/>
    </source>
</evidence>
<dbReference type="VEuPathDB" id="FungiDB:PITG_02340"/>
<protein>
    <submittedName>
        <fullName evidence="2">Uncharacterized protein</fullName>
    </submittedName>
</protein>
<dbReference type="AlphaFoldDB" id="D0MW29"/>
<keyword evidence="3" id="KW-1185">Reference proteome</keyword>
<dbReference type="OrthoDB" id="152254at2759"/>
<sequence>MANMYYVLRMTPFPEHDTLEIYLPSSPQNRMTNHSHASPSLRAAPPLLMHDNSFGEGNRKVAICTLKFEAPSLDPLHARRRRSRRPRAERTLFFAQLPSPSRRPRCLNLSGGNSLFGEDAPPSVSNYDRCKQVPHSTNQPTHAISSSNQAAPPHVFETFANEPYTPQNSAATKRRPLSQPAQPHSTASFWNWTRPPLLLVTTTTMDIRRLLHNPDDGGWYIIGETKSEAEMNEFRRSLKRNAIINTHLVNCTMNHGNLGVNTEHKMKVQWTKCTSALCHPKGNNQNEFDEQGKPRACPVQVRMSTCQLTFAGIICQAYQHLSEEHDSAEPLQSSVTEEMKTHIVRMLLENPDVKPMAIYKELTALHEKGAFGADLMPTKIQLRNALTYLRSRKLKLSSGSGGSTDGTPRKRRYNSFSDGSESPPLEEHRQPEY</sequence>
<gene>
    <name evidence="2" type="ORF">PITG_02340</name>
</gene>
<dbReference type="EMBL" id="DS028120">
    <property type="protein sequence ID" value="EEY63842.1"/>
    <property type="molecule type" value="Genomic_DNA"/>
</dbReference>
<accession>D0MW29</accession>
<feature type="region of interest" description="Disordered" evidence="1">
    <location>
        <begin position="395"/>
        <end position="433"/>
    </location>
</feature>
<dbReference type="KEGG" id="pif:PITG_02340"/>
<dbReference type="eggNOG" id="ENOG502RXBU">
    <property type="taxonomic scope" value="Eukaryota"/>
</dbReference>
<dbReference type="RefSeq" id="XP_002907278.1">
    <property type="nucleotide sequence ID" value="XM_002907232.1"/>
</dbReference>
<dbReference type="Proteomes" id="UP000006643">
    <property type="component" value="Unassembled WGS sequence"/>
</dbReference>
<evidence type="ECO:0000256" key="1">
    <source>
        <dbReference type="SAM" id="MobiDB-lite"/>
    </source>
</evidence>
<dbReference type="GeneID" id="9469799"/>
<reference evidence="3" key="1">
    <citation type="journal article" date="2009" name="Nature">
        <title>Genome sequence and analysis of the Irish potato famine pathogen Phytophthora infestans.</title>
        <authorList>
            <consortium name="The Broad Institute Genome Sequencing Platform"/>
            <person name="Haas B.J."/>
            <person name="Kamoun S."/>
            <person name="Zody M.C."/>
            <person name="Jiang R.H."/>
            <person name="Handsaker R.E."/>
            <person name="Cano L.M."/>
            <person name="Grabherr M."/>
            <person name="Kodira C.D."/>
            <person name="Raffaele S."/>
            <person name="Torto-Alalibo T."/>
            <person name="Bozkurt T.O."/>
            <person name="Ah-Fong A.M."/>
            <person name="Alvarado L."/>
            <person name="Anderson V.L."/>
            <person name="Armstrong M.R."/>
            <person name="Avrova A."/>
            <person name="Baxter L."/>
            <person name="Beynon J."/>
            <person name="Boevink P.C."/>
            <person name="Bollmann S.R."/>
            <person name="Bos J.I."/>
            <person name="Bulone V."/>
            <person name="Cai G."/>
            <person name="Cakir C."/>
            <person name="Carrington J.C."/>
            <person name="Chawner M."/>
            <person name="Conti L."/>
            <person name="Costanzo S."/>
            <person name="Ewan R."/>
            <person name="Fahlgren N."/>
            <person name="Fischbach M.A."/>
            <person name="Fugelstad J."/>
            <person name="Gilroy E.M."/>
            <person name="Gnerre S."/>
            <person name="Green P.J."/>
            <person name="Grenville-Briggs L.J."/>
            <person name="Griffith J."/>
            <person name="Grunwald N.J."/>
            <person name="Horn K."/>
            <person name="Horner N.R."/>
            <person name="Hu C.H."/>
            <person name="Huitema E."/>
            <person name="Jeong D.H."/>
            <person name="Jones A.M."/>
            <person name="Jones J.D."/>
            <person name="Jones R.W."/>
            <person name="Karlsson E.K."/>
            <person name="Kunjeti S.G."/>
            <person name="Lamour K."/>
            <person name="Liu Z."/>
            <person name="Ma L."/>
            <person name="Maclean D."/>
            <person name="Chibucos M.C."/>
            <person name="McDonald H."/>
            <person name="McWalters J."/>
            <person name="Meijer H.J."/>
            <person name="Morgan W."/>
            <person name="Morris P.F."/>
            <person name="Munro C.A."/>
            <person name="O'Neill K."/>
            <person name="Ospina-Giraldo M."/>
            <person name="Pinzon A."/>
            <person name="Pritchard L."/>
            <person name="Ramsahoye B."/>
            <person name="Ren Q."/>
            <person name="Restrepo S."/>
            <person name="Roy S."/>
            <person name="Sadanandom A."/>
            <person name="Savidor A."/>
            <person name="Schornack S."/>
            <person name="Schwartz D.C."/>
            <person name="Schumann U.D."/>
            <person name="Schwessinger B."/>
            <person name="Seyer L."/>
            <person name="Sharpe T."/>
            <person name="Silvar C."/>
            <person name="Song J."/>
            <person name="Studholme D.J."/>
            <person name="Sykes S."/>
            <person name="Thines M."/>
            <person name="van de Vondervoort P.J."/>
            <person name="Phuntumart V."/>
            <person name="Wawra S."/>
            <person name="Weide R."/>
            <person name="Win J."/>
            <person name="Young C."/>
            <person name="Zhou S."/>
            <person name="Fry W."/>
            <person name="Meyers B.C."/>
            <person name="van West P."/>
            <person name="Ristaino J."/>
            <person name="Govers F."/>
            <person name="Birch P.R."/>
            <person name="Whisson S.C."/>
            <person name="Judelson H.S."/>
            <person name="Nusbaum C."/>
        </authorList>
    </citation>
    <scope>NUCLEOTIDE SEQUENCE [LARGE SCALE GENOMIC DNA]</scope>
    <source>
        <strain evidence="3">T30-4</strain>
    </source>
</reference>